<dbReference type="PATRIC" id="fig|518642.10.peg.6713"/>
<dbReference type="EMBL" id="LJGW01000059">
    <property type="protein sequence ID" value="OEV13524.1"/>
    <property type="molecule type" value="Genomic_DNA"/>
</dbReference>
<dbReference type="Proteomes" id="UP000176005">
    <property type="component" value="Unassembled WGS sequence"/>
</dbReference>
<keyword evidence="6" id="KW-1185">Reference proteome</keyword>
<dbReference type="InterPro" id="IPR005754">
    <property type="entry name" value="Sortase"/>
</dbReference>
<gene>
    <name evidence="5" type="ORF">AN218_02960</name>
</gene>
<proteinExistence type="predicted"/>
<dbReference type="CDD" id="cd05830">
    <property type="entry name" value="Sortase_E"/>
    <property type="match status" value="1"/>
</dbReference>
<evidence type="ECO:0008006" key="7">
    <source>
        <dbReference type="Google" id="ProtNLM"/>
    </source>
</evidence>
<evidence type="ECO:0000256" key="1">
    <source>
        <dbReference type="ARBA" id="ARBA00022801"/>
    </source>
</evidence>
<dbReference type="SUPFAM" id="SSF63817">
    <property type="entry name" value="Sortase"/>
    <property type="match status" value="1"/>
</dbReference>
<sequence>MSQTKHDRSGGSGVTSSSPPPHPASERGRRATRRRRISALIGCLGELLITAGVVLALFVAYSLWWTNVLAERDSKQAGDKVRESWLRDRTPGALDTKDGIGFLHVPSMSREDVLVMKGTDAQELNKGAAGYYTKPVKSGMPQDQSGNFALAAHRDGHGAKFHRIDKIEKGDPVVFETKNTWFVYKVFSILPRTSKYNVDVLDPVPKGSGKKHEGRYITLTTCTPVFTSKYRYVVWGELERTVDVDAKRTPPKELR</sequence>
<name>A0A1E7LBI0_9ACTN</name>
<dbReference type="NCBIfam" id="NF033747">
    <property type="entry name" value="class_E_sortase"/>
    <property type="match status" value="1"/>
</dbReference>
<dbReference type="RefSeq" id="WP_070015020.1">
    <property type="nucleotide sequence ID" value="NZ_LJGW01000059.1"/>
</dbReference>
<dbReference type="Pfam" id="PF04203">
    <property type="entry name" value="Sortase"/>
    <property type="match status" value="1"/>
</dbReference>
<feature type="region of interest" description="Disordered" evidence="3">
    <location>
        <begin position="1"/>
        <end position="32"/>
    </location>
</feature>
<accession>A0A1E7LBI0</accession>
<keyword evidence="1" id="KW-0378">Hydrolase</keyword>
<reference evidence="5 6" key="1">
    <citation type="journal article" date="2016" name="Front. Microbiol.">
        <title>Comparative Genomics Analysis of Streptomyces Species Reveals Their Adaptation to the Marine Environment and Their Diversity at the Genomic Level.</title>
        <authorList>
            <person name="Tian X."/>
            <person name="Zhang Z."/>
            <person name="Yang T."/>
            <person name="Chen M."/>
            <person name="Li J."/>
            <person name="Chen F."/>
            <person name="Yang J."/>
            <person name="Li W."/>
            <person name="Zhang B."/>
            <person name="Zhang Z."/>
            <person name="Wu J."/>
            <person name="Zhang C."/>
            <person name="Long L."/>
            <person name="Xiao J."/>
        </authorList>
    </citation>
    <scope>NUCLEOTIDE SEQUENCE [LARGE SCALE GENOMIC DNA]</scope>
    <source>
        <strain evidence="5 6">SCSIO 10429</strain>
    </source>
</reference>
<organism evidence="5 6">
    <name type="scientific">Streptomyces nanshensis</name>
    <dbReference type="NCBI Taxonomy" id="518642"/>
    <lineage>
        <taxon>Bacteria</taxon>
        <taxon>Bacillati</taxon>
        <taxon>Actinomycetota</taxon>
        <taxon>Actinomycetes</taxon>
        <taxon>Kitasatosporales</taxon>
        <taxon>Streptomycetaceae</taxon>
        <taxon>Streptomyces</taxon>
    </lineage>
</organism>
<evidence type="ECO:0000256" key="2">
    <source>
        <dbReference type="PIRSR" id="PIRSR605754-1"/>
    </source>
</evidence>
<dbReference type="InterPro" id="IPR042003">
    <property type="entry name" value="Sortase_E"/>
</dbReference>
<keyword evidence="4" id="KW-0472">Membrane</keyword>
<keyword evidence="4" id="KW-1133">Transmembrane helix</keyword>
<dbReference type="GO" id="GO:0016787">
    <property type="term" value="F:hydrolase activity"/>
    <property type="evidence" value="ECO:0007669"/>
    <property type="project" value="UniProtKB-KW"/>
</dbReference>
<feature type="transmembrane region" description="Helical" evidence="4">
    <location>
        <begin position="37"/>
        <end position="65"/>
    </location>
</feature>
<evidence type="ECO:0000256" key="4">
    <source>
        <dbReference type="SAM" id="Phobius"/>
    </source>
</evidence>
<comment type="caution">
    <text evidence="5">The sequence shown here is derived from an EMBL/GenBank/DDBJ whole genome shotgun (WGS) entry which is preliminary data.</text>
</comment>
<dbReference type="AlphaFoldDB" id="A0A1E7LBI0"/>
<dbReference type="InterPro" id="IPR053465">
    <property type="entry name" value="Sortase_Class_E"/>
</dbReference>
<feature type="active site" description="Proton donor/acceptor" evidence="2">
    <location>
        <position position="153"/>
    </location>
</feature>
<evidence type="ECO:0000313" key="5">
    <source>
        <dbReference type="EMBL" id="OEV13524.1"/>
    </source>
</evidence>
<evidence type="ECO:0000313" key="6">
    <source>
        <dbReference type="Proteomes" id="UP000176005"/>
    </source>
</evidence>
<dbReference type="Gene3D" id="2.40.260.10">
    <property type="entry name" value="Sortase"/>
    <property type="match status" value="1"/>
</dbReference>
<evidence type="ECO:0000256" key="3">
    <source>
        <dbReference type="SAM" id="MobiDB-lite"/>
    </source>
</evidence>
<keyword evidence="4" id="KW-0812">Transmembrane</keyword>
<protein>
    <recommendedName>
        <fullName evidence="7">Sortase</fullName>
    </recommendedName>
</protein>
<dbReference type="NCBIfam" id="TIGR01076">
    <property type="entry name" value="sortase_fam"/>
    <property type="match status" value="1"/>
</dbReference>
<dbReference type="InterPro" id="IPR023365">
    <property type="entry name" value="Sortase_dom-sf"/>
</dbReference>
<feature type="active site" description="Acyl-thioester intermediate" evidence="2">
    <location>
        <position position="222"/>
    </location>
</feature>